<organism evidence="5 6">
    <name type="scientific">Ilumatobacter fluminis</name>
    <dbReference type="NCBI Taxonomy" id="467091"/>
    <lineage>
        <taxon>Bacteria</taxon>
        <taxon>Bacillati</taxon>
        <taxon>Actinomycetota</taxon>
        <taxon>Acidimicrobiia</taxon>
        <taxon>Acidimicrobiales</taxon>
        <taxon>Ilumatobacteraceae</taxon>
        <taxon>Ilumatobacter</taxon>
    </lineage>
</organism>
<dbReference type="GO" id="GO:1901137">
    <property type="term" value="P:carbohydrate derivative biosynthetic process"/>
    <property type="evidence" value="ECO:0007669"/>
    <property type="project" value="UniProtKB-ARBA"/>
</dbReference>
<dbReference type="GO" id="GO:0016757">
    <property type="term" value="F:glycosyltransferase activity"/>
    <property type="evidence" value="ECO:0007669"/>
    <property type="project" value="UniProtKB-KW"/>
</dbReference>
<dbReference type="PANTHER" id="PTHR45947">
    <property type="entry name" value="SULFOQUINOVOSYL TRANSFERASE SQD2"/>
    <property type="match status" value="1"/>
</dbReference>
<dbReference type="EMBL" id="SOAU01000001">
    <property type="protein sequence ID" value="TDT16255.1"/>
    <property type="molecule type" value="Genomic_DNA"/>
</dbReference>
<proteinExistence type="predicted"/>
<dbReference type="AlphaFoldDB" id="A0A4R7HYT7"/>
<dbReference type="InterPro" id="IPR050194">
    <property type="entry name" value="Glycosyltransferase_grp1"/>
</dbReference>
<feature type="domain" description="Glycosyl transferase family 1" evidence="3">
    <location>
        <begin position="175"/>
        <end position="331"/>
    </location>
</feature>
<sequence>MVCPYSLSIPGGVQAQVLGLARELRRGGHEVRVLGPCDGPPPEPFVTPLGDSLPTAANGSVAPLAPDPAAVLRTVRALRDEDFDVVHVHEPLAPGPSITTVTLHAAPTVGTFHAAGHSTSYQVFAPMLRRLIERIDRKVVVSKDALALVRDHLGGEYDLLFNGVETSEIAAVEPLRSASGRPAIFFLGRHEERKGLEVLLAAFARLDLDVELWVAGEGPDTHRLRSLHDGDDRIAWLGRIDEADKVARLRGASVFCAPSLHGESFGVVLIEAMAAGTPVVASALDGYRNVATDGVDSVLVPPGDADALAGALRRVLADHHLADRLVRAGDQRADHFAMSRLADEYVALYEAIAR</sequence>
<dbReference type="Pfam" id="PF13439">
    <property type="entry name" value="Glyco_transf_4"/>
    <property type="match status" value="1"/>
</dbReference>
<dbReference type="Gene3D" id="3.40.50.2000">
    <property type="entry name" value="Glycogen Phosphorylase B"/>
    <property type="match status" value="2"/>
</dbReference>
<gene>
    <name evidence="5" type="ORF">BDK89_1839</name>
</gene>
<keyword evidence="6" id="KW-1185">Reference proteome</keyword>
<keyword evidence="1 5" id="KW-0328">Glycosyltransferase</keyword>
<evidence type="ECO:0000313" key="6">
    <source>
        <dbReference type="Proteomes" id="UP000294558"/>
    </source>
</evidence>
<comment type="caution">
    <text evidence="5">The sequence shown here is derived from an EMBL/GenBank/DDBJ whole genome shotgun (WGS) entry which is preliminary data.</text>
</comment>
<feature type="domain" description="Glycosyltransferase subfamily 4-like N-terminal" evidence="4">
    <location>
        <begin position="10"/>
        <end position="167"/>
    </location>
</feature>
<accession>A0A4R7HYT7</accession>
<evidence type="ECO:0000256" key="1">
    <source>
        <dbReference type="ARBA" id="ARBA00022676"/>
    </source>
</evidence>
<protein>
    <submittedName>
        <fullName evidence="5">Phosphatidylinositol alpha-mannosyltransferase</fullName>
    </submittedName>
</protein>
<dbReference type="InterPro" id="IPR001296">
    <property type="entry name" value="Glyco_trans_1"/>
</dbReference>
<dbReference type="Pfam" id="PF00534">
    <property type="entry name" value="Glycos_transf_1"/>
    <property type="match status" value="1"/>
</dbReference>
<evidence type="ECO:0000259" key="3">
    <source>
        <dbReference type="Pfam" id="PF00534"/>
    </source>
</evidence>
<dbReference type="Proteomes" id="UP000294558">
    <property type="component" value="Unassembled WGS sequence"/>
</dbReference>
<dbReference type="OrthoDB" id="5240531at2"/>
<dbReference type="CDD" id="cd03801">
    <property type="entry name" value="GT4_PimA-like"/>
    <property type="match status" value="1"/>
</dbReference>
<dbReference type="SUPFAM" id="SSF53756">
    <property type="entry name" value="UDP-Glycosyltransferase/glycogen phosphorylase"/>
    <property type="match status" value="1"/>
</dbReference>
<evidence type="ECO:0000256" key="2">
    <source>
        <dbReference type="ARBA" id="ARBA00022679"/>
    </source>
</evidence>
<reference evidence="5 6" key="1">
    <citation type="submission" date="2019-03" db="EMBL/GenBank/DDBJ databases">
        <title>Sequencing the genomes of 1000 actinobacteria strains.</title>
        <authorList>
            <person name="Klenk H.-P."/>
        </authorList>
    </citation>
    <scope>NUCLEOTIDE SEQUENCE [LARGE SCALE GENOMIC DNA]</scope>
    <source>
        <strain evidence="5 6">DSM 18936</strain>
    </source>
</reference>
<name>A0A4R7HYT7_9ACTN</name>
<dbReference type="PANTHER" id="PTHR45947:SF13">
    <property type="entry name" value="TRANSFERASE"/>
    <property type="match status" value="1"/>
</dbReference>
<dbReference type="InterPro" id="IPR028098">
    <property type="entry name" value="Glyco_trans_4-like_N"/>
</dbReference>
<evidence type="ECO:0000313" key="5">
    <source>
        <dbReference type="EMBL" id="TDT16255.1"/>
    </source>
</evidence>
<evidence type="ECO:0000259" key="4">
    <source>
        <dbReference type="Pfam" id="PF13439"/>
    </source>
</evidence>
<keyword evidence="2 5" id="KW-0808">Transferase</keyword>